<evidence type="ECO:0000256" key="1">
    <source>
        <dbReference type="SAM" id="MobiDB-lite"/>
    </source>
</evidence>
<feature type="compositionally biased region" description="Low complexity" evidence="1">
    <location>
        <begin position="58"/>
        <end position="73"/>
    </location>
</feature>
<comment type="caution">
    <text evidence="2">The sequence shown here is derived from an EMBL/GenBank/DDBJ whole genome shotgun (WGS) entry which is preliminary data.</text>
</comment>
<sequence length="120" mass="13893">MYSGTLVVAHQALPESGLVDFTKLAHQFWFSTSYAPPGSGGSRSQTEEEKKEKKEQAEAVARAEFALQAAHQQRIQHRAEREQRELEREVREQTEYLQQRERDLIQQQQRECSSTSLQSM</sequence>
<reference evidence="2 3" key="1">
    <citation type="submission" date="2023-09" db="EMBL/GenBank/DDBJ databases">
        <title>Genomes of two closely related lineages of the louse Polyplax serrata with different host specificities.</title>
        <authorList>
            <person name="Martinu J."/>
            <person name="Tarabai H."/>
            <person name="Stefka J."/>
            <person name="Hypsa V."/>
        </authorList>
    </citation>
    <scope>NUCLEOTIDE SEQUENCE [LARGE SCALE GENOMIC DNA]</scope>
    <source>
        <strain evidence="2">98ZLc_SE</strain>
    </source>
</reference>
<proteinExistence type="predicted"/>
<feature type="compositionally biased region" description="Basic and acidic residues" evidence="1">
    <location>
        <begin position="45"/>
        <end position="57"/>
    </location>
</feature>
<organism evidence="2 3">
    <name type="scientific">Polyplax serrata</name>
    <name type="common">Common mouse louse</name>
    <dbReference type="NCBI Taxonomy" id="468196"/>
    <lineage>
        <taxon>Eukaryota</taxon>
        <taxon>Metazoa</taxon>
        <taxon>Ecdysozoa</taxon>
        <taxon>Arthropoda</taxon>
        <taxon>Hexapoda</taxon>
        <taxon>Insecta</taxon>
        <taxon>Pterygota</taxon>
        <taxon>Neoptera</taxon>
        <taxon>Paraneoptera</taxon>
        <taxon>Psocodea</taxon>
        <taxon>Troctomorpha</taxon>
        <taxon>Phthiraptera</taxon>
        <taxon>Anoplura</taxon>
        <taxon>Polyplacidae</taxon>
        <taxon>Polyplax</taxon>
    </lineage>
</organism>
<evidence type="ECO:0000313" key="3">
    <source>
        <dbReference type="Proteomes" id="UP001359485"/>
    </source>
</evidence>
<dbReference type="EMBL" id="JAWJWF010000047">
    <property type="protein sequence ID" value="KAK6622133.1"/>
    <property type="molecule type" value="Genomic_DNA"/>
</dbReference>
<keyword evidence="3" id="KW-1185">Reference proteome</keyword>
<dbReference type="Proteomes" id="UP001359485">
    <property type="component" value="Unassembled WGS sequence"/>
</dbReference>
<evidence type="ECO:0000313" key="2">
    <source>
        <dbReference type="EMBL" id="KAK6622133.1"/>
    </source>
</evidence>
<gene>
    <name evidence="2" type="ORF">RUM44_001940</name>
</gene>
<name>A0ABR1ALH2_POLSC</name>
<feature type="region of interest" description="Disordered" evidence="1">
    <location>
        <begin position="32"/>
        <end position="95"/>
    </location>
</feature>
<accession>A0ABR1ALH2</accession>
<feature type="compositionally biased region" description="Basic and acidic residues" evidence="1">
    <location>
        <begin position="77"/>
        <end position="95"/>
    </location>
</feature>
<feature type="region of interest" description="Disordered" evidence="1">
    <location>
        <begin position="101"/>
        <end position="120"/>
    </location>
</feature>
<protein>
    <submittedName>
        <fullName evidence="2">Uncharacterized protein</fullName>
    </submittedName>
</protein>